<evidence type="ECO:0000259" key="1">
    <source>
        <dbReference type="Pfam" id="PF00561"/>
    </source>
</evidence>
<dbReference type="InterPro" id="IPR000073">
    <property type="entry name" value="AB_hydrolase_1"/>
</dbReference>
<organism evidence="2 3">
    <name type="scientific">Rhizobium aquaticum</name>
    <dbReference type="NCBI Taxonomy" id="1549636"/>
    <lineage>
        <taxon>Bacteria</taxon>
        <taxon>Pseudomonadati</taxon>
        <taxon>Pseudomonadota</taxon>
        <taxon>Alphaproteobacteria</taxon>
        <taxon>Hyphomicrobiales</taxon>
        <taxon>Rhizobiaceae</taxon>
        <taxon>Rhizobium/Agrobacterium group</taxon>
        <taxon>Rhizobium</taxon>
    </lineage>
</organism>
<dbReference type="InterPro" id="IPR050266">
    <property type="entry name" value="AB_hydrolase_sf"/>
</dbReference>
<dbReference type="Gene3D" id="3.40.50.1820">
    <property type="entry name" value="alpha/beta hydrolase"/>
    <property type="match status" value="1"/>
</dbReference>
<dbReference type="Pfam" id="PF00561">
    <property type="entry name" value="Abhydrolase_1"/>
    <property type="match status" value="1"/>
</dbReference>
<dbReference type="InterPro" id="IPR029058">
    <property type="entry name" value="AB_hydrolase_fold"/>
</dbReference>
<dbReference type="SUPFAM" id="SSF53474">
    <property type="entry name" value="alpha/beta-Hydrolases"/>
    <property type="match status" value="1"/>
</dbReference>
<dbReference type="RefSeq" id="WP_354553833.1">
    <property type="nucleotide sequence ID" value="NZ_JBEPMB010000001.1"/>
</dbReference>
<accession>A0ABV2IT85</accession>
<gene>
    <name evidence="2" type="ORF">ABID16_000015</name>
</gene>
<dbReference type="PANTHER" id="PTHR43798:SF33">
    <property type="entry name" value="HYDROLASE, PUTATIVE (AFU_ORTHOLOGUE AFUA_2G14860)-RELATED"/>
    <property type="match status" value="1"/>
</dbReference>
<proteinExistence type="predicted"/>
<name>A0ABV2IT85_9HYPH</name>
<keyword evidence="3" id="KW-1185">Reference proteome</keyword>
<evidence type="ECO:0000313" key="2">
    <source>
        <dbReference type="EMBL" id="MET3611710.1"/>
    </source>
</evidence>
<dbReference type="Proteomes" id="UP001549047">
    <property type="component" value="Unassembled WGS sequence"/>
</dbReference>
<reference evidence="2 3" key="1">
    <citation type="submission" date="2024-06" db="EMBL/GenBank/DDBJ databases">
        <title>Genomic Encyclopedia of Type Strains, Phase IV (KMG-IV): sequencing the most valuable type-strain genomes for metagenomic binning, comparative biology and taxonomic classification.</title>
        <authorList>
            <person name="Goeker M."/>
        </authorList>
    </citation>
    <scope>NUCLEOTIDE SEQUENCE [LARGE SCALE GENOMIC DNA]</scope>
    <source>
        <strain evidence="2 3">DSM 29780</strain>
    </source>
</reference>
<dbReference type="EMBL" id="JBEPMB010000001">
    <property type="protein sequence ID" value="MET3611710.1"/>
    <property type="molecule type" value="Genomic_DNA"/>
</dbReference>
<comment type="caution">
    <text evidence="2">The sequence shown here is derived from an EMBL/GenBank/DDBJ whole genome shotgun (WGS) entry which is preliminary data.</text>
</comment>
<sequence>MLQFRQDERTKGARIVKATPWRRQIIDTDAGGIETLDNGAGQNRAILLVTHGLGSIHSAEEIAEGLNARFPGRRIIAYSRPGRGASPECGHLASTDPLSQEAHALLPALLRALGLTSVDIVAHSDGVAVAVLFASAHPWMVGRMVAICPQVHTPERVDPSRCVEDIEKLGADHTNTLGAIRCWSAQCETLTANPGMVLDRVGALTAPLLLIQGLKDEYGAQRQMEALSDRVHGPMKWVMLRHDGHFPQHDNADVVIDMICGHFGDLSSETTSKRRQRRGAI</sequence>
<feature type="domain" description="AB hydrolase-1" evidence="1">
    <location>
        <begin position="47"/>
        <end position="153"/>
    </location>
</feature>
<evidence type="ECO:0000313" key="3">
    <source>
        <dbReference type="Proteomes" id="UP001549047"/>
    </source>
</evidence>
<protein>
    <submittedName>
        <fullName evidence="2">Pimeloyl-ACP methyl ester carboxylesterase</fullName>
    </submittedName>
</protein>
<dbReference type="PANTHER" id="PTHR43798">
    <property type="entry name" value="MONOACYLGLYCEROL LIPASE"/>
    <property type="match status" value="1"/>
</dbReference>